<keyword evidence="3" id="KW-1185">Reference proteome</keyword>
<protein>
    <submittedName>
        <fullName evidence="2">Uncharacterized protein</fullName>
    </submittedName>
</protein>
<comment type="caution">
    <text evidence="2">The sequence shown here is derived from an EMBL/GenBank/DDBJ whole genome shotgun (WGS) entry which is preliminary data.</text>
</comment>
<proteinExistence type="predicted"/>
<reference evidence="2 3" key="1">
    <citation type="journal article" date="2023" name="Genes (Basel)">
        <title>Chromosome-Level Genome Assembly and Circadian Gene Repertoire of the Patagonia Blennie Eleginops maclovinus-The Closest Ancestral Proxy of Antarctic Cryonotothenioids.</title>
        <authorList>
            <person name="Cheng C.C."/>
            <person name="Rivera-Colon A.G."/>
            <person name="Minhas B.F."/>
            <person name="Wilson L."/>
            <person name="Rayamajhi N."/>
            <person name="Vargas-Chacoff L."/>
            <person name="Catchen J.M."/>
        </authorList>
    </citation>
    <scope>NUCLEOTIDE SEQUENCE [LARGE SCALE GENOMIC DNA]</scope>
    <source>
        <strain evidence="2">JMC-PN-2008</strain>
    </source>
</reference>
<reference evidence="2 3" key="2">
    <citation type="journal article" date="2023" name="Mol. Biol. Evol.">
        <title>Genomics of Secondarily Temperate Adaptation in the Only Non-Antarctic Icefish.</title>
        <authorList>
            <person name="Rivera-Colon A.G."/>
            <person name="Rayamajhi N."/>
            <person name="Minhas B.F."/>
            <person name="Madrigal G."/>
            <person name="Bilyk K.T."/>
            <person name="Yoon V."/>
            <person name="Hune M."/>
            <person name="Gregory S."/>
            <person name="Cheng C.H.C."/>
            <person name="Catchen J.M."/>
        </authorList>
    </citation>
    <scope>NUCLEOTIDE SEQUENCE [LARGE SCALE GENOMIC DNA]</scope>
    <source>
        <strain evidence="2">JMC-PN-2008</strain>
    </source>
</reference>
<feature type="region of interest" description="Disordered" evidence="1">
    <location>
        <begin position="19"/>
        <end position="54"/>
    </location>
</feature>
<dbReference type="EMBL" id="JAUZQC010000026">
    <property type="protein sequence ID" value="KAK5847839.1"/>
    <property type="molecule type" value="Genomic_DNA"/>
</dbReference>
<gene>
    <name evidence="2" type="ORF">PBY51_016936</name>
</gene>
<organism evidence="2 3">
    <name type="scientific">Eleginops maclovinus</name>
    <name type="common">Patagonian blennie</name>
    <name type="synonym">Eleginus maclovinus</name>
    <dbReference type="NCBI Taxonomy" id="56733"/>
    <lineage>
        <taxon>Eukaryota</taxon>
        <taxon>Metazoa</taxon>
        <taxon>Chordata</taxon>
        <taxon>Craniata</taxon>
        <taxon>Vertebrata</taxon>
        <taxon>Euteleostomi</taxon>
        <taxon>Actinopterygii</taxon>
        <taxon>Neopterygii</taxon>
        <taxon>Teleostei</taxon>
        <taxon>Neoteleostei</taxon>
        <taxon>Acanthomorphata</taxon>
        <taxon>Eupercaria</taxon>
        <taxon>Perciformes</taxon>
        <taxon>Notothenioidei</taxon>
        <taxon>Eleginopidae</taxon>
        <taxon>Eleginops</taxon>
    </lineage>
</organism>
<dbReference type="Proteomes" id="UP001346869">
    <property type="component" value="Unassembled WGS sequence"/>
</dbReference>
<name>A0AAN7WSJ7_ELEMC</name>
<evidence type="ECO:0000313" key="2">
    <source>
        <dbReference type="EMBL" id="KAK5847839.1"/>
    </source>
</evidence>
<accession>A0AAN7WSJ7</accession>
<dbReference type="AlphaFoldDB" id="A0AAN7WSJ7"/>
<evidence type="ECO:0000256" key="1">
    <source>
        <dbReference type="SAM" id="MobiDB-lite"/>
    </source>
</evidence>
<evidence type="ECO:0000313" key="3">
    <source>
        <dbReference type="Proteomes" id="UP001346869"/>
    </source>
</evidence>
<sequence length="87" mass="9199">MERQVASLLARSRRPLVSRCPLPARSGSPVCSHHDPGYAPSSRGRHSHEPGPLKKRTLPEECVCVAVNLEGVSASINTAPAEGDTCG</sequence>